<protein>
    <recommendedName>
        <fullName evidence="3">Shikimate kinase</fullName>
    </recommendedName>
</protein>
<keyword evidence="2" id="KW-1185">Reference proteome</keyword>
<comment type="caution">
    <text evidence="1">The sequence shown here is derived from an EMBL/GenBank/DDBJ whole genome shotgun (WGS) entry which is preliminary data.</text>
</comment>
<reference evidence="1 2" key="1">
    <citation type="journal article" date="2016" name="Front. Microbiol.">
        <title>Comparative Genomic Analysis Reveals a Diverse Repertoire of Genes Involved in Prokaryote-Eukaryote Interactions within the Pseudovibrio Genus.</title>
        <authorList>
            <person name="Romano S."/>
            <person name="Fernandez-Guerra A."/>
            <person name="Reen F.J."/>
            <person name="Glockner F.O."/>
            <person name="Crowley S.P."/>
            <person name="O'Sullivan O."/>
            <person name="Cotter P.D."/>
            <person name="Adams C."/>
            <person name="Dobson A.D."/>
            <person name="O'Gara F."/>
        </authorList>
    </citation>
    <scope>NUCLEOTIDE SEQUENCE [LARGE SCALE GENOMIC DNA]</scope>
    <source>
        <strain evidence="1 2">Ad2</strain>
    </source>
</reference>
<evidence type="ECO:0000313" key="1">
    <source>
        <dbReference type="EMBL" id="KZL20090.1"/>
    </source>
</evidence>
<name>A0A165ZNF5_9HYPH</name>
<dbReference type="STRING" id="989403.SAMN05421798_102261"/>
<dbReference type="AlphaFoldDB" id="A0A165ZNF5"/>
<organism evidence="1 2">
    <name type="scientific">Pseudovibrio axinellae</name>
    <dbReference type="NCBI Taxonomy" id="989403"/>
    <lineage>
        <taxon>Bacteria</taxon>
        <taxon>Pseudomonadati</taxon>
        <taxon>Pseudomonadota</taxon>
        <taxon>Alphaproteobacteria</taxon>
        <taxon>Hyphomicrobiales</taxon>
        <taxon>Stappiaceae</taxon>
        <taxon>Pseudovibrio</taxon>
    </lineage>
</organism>
<dbReference type="PATRIC" id="fig|989403.3.peg.1675"/>
<dbReference type="EMBL" id="LMCB01000011">
    <property type="protein sequence ID" value="KZL20090.1"/>
    <property type="molecule type" value="Genomic_DNA"/>
</dbReference>
<sequence>MGTTVLLTPAHDVETATDIVVKRQVSRGFDLEPGNERLKFLSRIEIYKSLADHIVRSADEPQLVADRIQKQLSKEIALYQI</sequence>
<accession>A0A165ZNF5</accession>
<evidence type="ECO:0000313" key="2">
    <source>
        <dbReference type="Proteomes" id="UP000076577"/>
    </source>
</evidence>
<dbReference type="Proteomes" id="UP000076577">
    <property type="component" value="Unassembled WGS sequence"/>
</dbReference>
<gene>
    <name evidence="1" type="ORF">PsAD2_01576</name>
</gene>
<proteinExistence type="predicted"/>
<evidence type="ECO:0008006" key="3">
    <source>
        <dbReference type="Google" id="ProtNLM"/>
    </source>
</evidence>